<dbReference type="EMBL" id="JAACJM010000003">
    <property type="protein sequence ID" value="KAF5373749.1"/>
    <property type="molecule type" value="Genomic_DNA"/>
</dbReference>
<name>A0A8H5LY80_9AGAR</name>
<evidence type="ECO:0000313" key="1">
    <source>
        <dbReference type="EMBL" id="KAF5373749.1"/>
    </source>
</evidence>
<reference evidence="1 2" key="1">
    <citation type="journal article" date="2020" name="ISME J.">
        <title>Uncovering the hidden diversity of litter-decomposition mechanisms in mushroom-forming fungi.</title>
        <authorList>
            <person name="Floudas D."/>
            <person name="Bentzer J."/>
            <person name="Ahren D."/>
            <person name="Johansson T."/>
            <person name="Persson P."/>
            <person name="Tunlid A."/>
        </authorList>
    </citation>
    <scope>NUCLEOTIDE SEQUENCE [LARGE SCALE GENOMIC DNA]</scope>
    <source>
        <strain evidence="1 2">CBS 291.85</strain>
    </source>
</reference>
<dbReference type="Proteomes" id="UP000559256">
    <property type="component" value="Unassembled WGS sequence"/>
</dbReference>
<accession>A0A8H5LY80</accession>
<gene>
    <name evidence="1" type="ORF">D9758_000885</name>
</gene>
<dbReference type="AlphaFoldDB" id="A0A8H5LY80"/>
<dbReference type="InterPro" id="IPR036537">
    <property type="entry name" value="Adaptor_Cbl_N_dom_sf"/>
</dbReference>
<organism evidence="1 2">
    <name type="scientific">Tetrapyrgos nigripes</name>
    <dbReference type="NCBI Taxonomy" id="182062"/>
    <lineage>
        <taxon>Eukaryota</taxon>
        <taxon>Fungi</taxon>
        <taxon>Dikarya</taxon>
        <taxon>Basidiomycota</taxon>
        <taxon>Agaricomycotina</taxon>
        <taxon>Agaricomycetes</taxon>
        <taxon>Agaricomycetidae</taxon>
        <taxon>Agaricales</taxon>
        <taxon>Marasmiineae</taxon>
        <taxon>Marasmiaceae</taxon>
        <taxon>Tetrapyrgos</taxon>
    </lineage>
</organism>
<dbReference type="GO" id="GO:0007166">
    <property type="term" value="P:cell surface receptor signaling pathway"/>
    <property type="evidence" value="ECO:0007669"/>
    <property type="project" value="InterPro"/>
</dbReference>
<keyword evidence="2" id="KW-1185">Reference proteome</keyword>
<proteinExistence type="predicted"/>
<evidence type="ECO:0000313" key="2">
    <source>
        <dbReference type="Proteomes" id="UP000559256"/>
    </source>
</evidence>
<sequence>MLQNPTKEKRKTSSSSSFKVSKRFEDAIDATSDMTSNFLGISIVVFDALKDASIAAPFPYAFIAASLALQIVEAVQGAKDNKITLQRLARDSCELMYMVMTTLKELVQAECSDEVVKDASLNNHLEKLKQTLEEILQFAVKRSNRSRMKRMASSKGDVGRIQEYRERLKQALDIFGLQSTITVRSSLVRLAARQETFHEILNERIPSKDITDSLPFESSYPERSELSGMITNDLVPSPTATIIPESSPHELVLDNGEELCVSPVDETATGAESSTSRSPEKDASTAETAQAAVFCFTGSGINIAGVTFNNYSTSHSSVNNVNNSSLRNCGNTYYWGSGPCSDSQGLPSMGGNAGRLFEVVEY</sequence>
<protein>
    <submittedName>
        <fullName evidence="1">Uncharacterized protein</fullName>
    </submittedName>
</protein>
<dbReference type="Gene3D" id="1.20.930.20">
    <property type="entry name" value="Adaptor protein Cbl, N-terminal domain"/>
    <property type="match status" value="1"/>
</dbReference>
<dbReference type="InterPro" id="IPR059179">
    <property type="entry name" value="MLKL-like_MCAfunc"/>
</dbReference>
<comment type="caution">
    <text evidence="1">The sequence shown here is derived from an EMBL/GenBank/DDBJ whole genome shotgun (WGS) entry which is preliminary data.</text>
</comment>
<dbReference type="OrthoDB" id="192148at2759"/>
<dbReference type="CDD" id="cd21037">
    <property type="entry name" value="MLKL_NTD"/>
    <property type="match status" value="1"/>
</dbReference>